<evidence type="ECO:0000313" key="3">
    <source>
        <dbReference type="EMBL" id="QTQ13663.1"/>
    </source>
</evidence>
<dbReference type="CDD" id="cd13833">
    <property type="entry name" value="HU_IHF_like"/>
    <property type="match status" value="1"/>
</dbReference>
<feature type="domain" description="DUF4469" evidence="1">
    <location>
        <begin position="138"/>
        <end position="234"/>
    </location>
</feature>
<gene>
    <name evidence="3" type="ORF">HRQ91_03870</name>
</gene>
<feature type="domain" description="Bvu-2165-like IHF-HU-like DNA-binding" evidence="2">
    <location>
        <begin position="7"/>
        <end position="130"/>
    </location>
</feature>
<protein>
    <submittedName>
        <fullName evidence="3">DUF4469 domain-containing protein</fullName>
    </submittedName>
</protein>
<dbReference type="InterPro" id="IPR027824">
    <property type="entry name" value="DUF4469"/>
</dbReference>
<sequence length="245" mass="27007">MAKKKFVWEVYLRPNTLTKDNDRDCIADVHAHTGTQRNEDIADIITKERSEFRKETILSILSLRDKAVKDLIQAGNSFMDGLVQISPRVSGVWQTENAAYDEKIHKRTVDLIPTADLRTVLDAIGVKVLGAKEASARITAITDTATGLHDGTLTIGDDIIIEGDKLKVNEKDALQGVFFKTADGTEHKTTRRLSVNKPGQIIARVPKEVPAGKVTVIVRTKYTSGGKPLADMREIVFKLACTAKN</sequence>
<evidence type="ECO:0000259" key="1">
    <source>
        <dbReference type="Pfam" id="PF14734"/>
    </source>
</evidence>
<dbReference type="Pfam" id="PF14734">
    <property type="entry name" value="DUF4469"/>
    <property type="match status" value="1"/>
</dbReference>
<organism evidence="3 4">
    <name type="scientific">Treponema parvum</name>
    <dbReference type="NCBI Taxonomy" id="138851"/>
    <lineage>
        <taxon>Bacteria</taxon>
        <taxon>Pseudomonadati</taxon>
        <taxon>Spirochaetota</taxon>
        <taxon>Spirochaetia</taxon>
        <taxon>Spirochaetales</taxon>
        <taxon>Treponemataceae</taxon>
        <taxon>Treponema</taxon>
    </lineage>
</organism>
<name>A0A975IEA0_9SPIR</name>
<dbReference type="EMBL" id="CP054142">
    <property type="protein sequence ID" value="QTQ13663.1"/>
    <property type="molecule type" value="Genomic_DNA"/>
</dbReference>
<dbReference type="Gene3D" id="2.70.50.70">
    <property type="match status" value="1"/>
</dbReference>
<dbReference type="KEGG" id="tpav:HRQ91_03870"/>
<dbReference type="Proteomes" id="UP000671908">
    <property type="component" value="Chromosome"/>
</dbReference>
<dbReference type="CDD" id="cd12843">
    <property type="entry name" value="Bvu_2165_C_like"/>
    <property type="match status" value="1"/>
</dbReference>
<accession>A0A975IEA0</accession>
<dbReference type="InterPro" id="IPR049893">
    <property type="entry name" value="Bvu_2165-like_IHF-HU-DNA_bdg"/>
</dbReference>
<keyword evidence="4" id="KW-1185">Reference proteome</keyword>
<evidence type="ECO:0000313" key="4">
    <source>
        <dbReference type="Proteomes" id="UP000671908"/>
    </source>
</evidence>
<evidence type="ECO:0000259" key="2">
    <source>
        <dbReference type="Pfam" id="PF14848"/>
    </source>
</evidence>
<dbReference type="Pfam" id="PF14848">
    <property type="entry name" value="HU-DNA_bdg"/>
    <property type="match status" value="1"/>
</dbReference>
<proteinExistence type="predicted"/>
<reference evidence="3 4" key="1">
    <citation type="journal article" date="2021" name="Microbiol. Resour. Announc.">
        <title>Complete Genome Sequences of Three Human Oral Treponema parvum Isolates.</title>
        <authorList>
            <person name="Zeng H."/>
            <person name="Watt R.M."/>
        </authorList>
    </citation>
    <scope>NUCLEOTIDE SEQUENCE [LARGE SCALE GENOMIC DNA]</scope>
    <source>
        <strain evidence="3 4">ATCC 700770</strain>
    </source>
</reference>
<dbReference type="AlphaFoldDB" id="A0A975IEA0"/>
<dbReference type="RefSeq" id="WP_210120349.1">
    <property type="nucleotide sequence ID" value="NZ_CP054142.1"/>
</dbReference>